<feature type="region of interest" description="Disordered" evidence="1">
    <location>
        <begin position="1"/>
        <end position="30"/>
    </location>
</feature>
<dbReference type="Proteomes" id="UP000886595">
    <property type="component" value="Unassembled WGS sequence"/>
</dbReference>
<evidence type="ECO:0000313" key="2">
    <source>
        <dbReference type="EMBL" id="KAG2286518.1"/>
    </source>
</evidence>
<evidence type="ECO:0000313" key="3">
    <source>
        <dbReference type="Proteomes" id="UP000886595"/>
    </source>
</evidence>
<dbReference type="OrthoDB" id="10477351at2759"/>
<dbReference type="AlphaFoldDB" id="A0A8X7RGK3"/>
<sequence length="108" mass="11718">MATSSTTAPEDPPLYGEDSLSNVPHETIHNDPTAISSLATNVNLPQQTLSNVPDDAAHLKNAETSEQDPTPFVPSLGAWSKRLVFQFSPPRTPPEPSTPRNYNPELVQ</sequence>
<accession>A0A8X7RGK3</accession>
<proteinExistence type="predicted"/>
<organism evidence="2 3">
    <name type="scientific">Brassica carinata</name>
    <name type="common">Ethiopian mustard</name>
    <name type="synonym">Abyssinian cabbage</name>
    <dbReference type="NCBI Taxonomy" id="52824"/>
    <lineage>
        <taxon>Eukaryota</taxon>
        <taxon>Viridiplantae</taxon>
        <taxon>Streptophyta</taxon>
        <taxon>Embryophyta</taxon>
        <taxon>Tracheophyta</taxon>
        <taxon>Spermatophyta</taxon>
        <taxon>Magnoliopsida</taxon>
        <taxon>eudicotyledons</taxon>
        <taxon>Gunneridae</taxon>
        <taxon>Pentapetalae</taxon>
        <taxon>rosids</taxon>
        <taxon>malvids</taxon>
        <taxon>Brassicales</taxon>
        <taxon>Brassicaceae</taxon>
        <taxon>Brassiceae</taxon>
        <taxon>Brassica</taxon>
    </lineage>
</organism>
<dbReference type="EMBL" id="JAAMPC010000010">
    <property type="protein sequence ID" value="KAG2286518.1"/>
    <property type="molecule type" value="Genomic_DNA"/>
</dbReference>
<name>A0A8X7RGK3_BRACI</name>
<gene>
    <name evidence="2" type="ORF">Bca52824_046122</name>
</gene>
<keyword evidence="3" id="KW-1185">Reference proteome</keyword>
<protein>
    <submittedName>
        <fullName evidence="2">Uncharacterized protein</fullName>
    </submittedName>
</protein>
<reference evidence="2 3" key="1">
    <citation type="submission" date="2020-02" db="EMBL/GenBank/DDBJ databases">
        <authorList>
            <person name="Ma Q."/>
            <person name="Huang Y."/>
            <person name="Song X."/>
            <person name="Pei D."/>
        </authorList>
    </citation>
    <scope>NUCLEOTIDE SEQUENCE [LARGE SCALE GENOMIC DNA]</scope>
    <source>
        <strain evidence="2">Sxm20200214</strain>
        <tissue evidence="2">Leaf</tissue>
    </source>
</reference>
<comment type="caution">
    <text evidence="2">The sequence shown here is derived from an EMBL/GenBank/DDBJ whole genome shotgun (WGS) entry which is preliminary data.</text>
</comment>
<evidence type="ECO:0000256" key="1">
    <source>
        <dbReference type="SAM" id="MobiDB-lite"/>
    </source>
</evidence>
<feature type="region of interest" description="Disordered" evidence="1">
    <location>
        <begin position="86"/>
        <end position="108"/>
    </location>
</feature>